<dbReference type="Proteomes" id="UP001634394">
    <property type="component" value="Unassembled WGS sequence"/>
</dbReference>
<dbReference type="EMBL" id="JBJQND010000003">
    <property type="protein sequence ID" value="KAL3882634.1"/>
    <property type="molecule type" value="Genomic_DNA"/>
</dbReference>
<dbReference type="AlphaFoldDB" id="A0ABD3X8P7"/>
<proteinExistence type="inferred from homology"/>
<evidence type="ECO:0000313" key="3">
    <source>
        <dbReference type="EMBL" id="KAL3882634.1"/>
    </source>
</evidence>
<dbReference type="Gene3D" id="3.30.1140.40">
    <property type="entry name" value="Tctex-1"/>
    <property type="match status" value="1"/>
</dbReference>
<evidence type="ECO:0000313" key="4">
    <source>
        <dbReference type="Proteomes" id="UP001634394"/>
    </source>
</evidence>
<comment type="similarity">
    <text evidence="1">Belongs to the dynein light chain Tctex-type family.</text>
</comment>
<keyword evidence="4" id="KW-1185">Reference proteome</keyword>
<dbReference type="CDD" id="cd21451">
    <property type="entry name" value="DLC-like_TCTEX1D"/>
    <property type="match status" value="1"/>
</dbReference>
<dbReference type="PANTHER" id="PTHR21255:SF7">
    <property type="entry name" value="DYNEIN LIGHT CHAIN TCTEX-TYPE PROTEIN 2B"/>
    <property type="match status" value="1"/>
</dbReference>
<evidence type="ECO:0000256" key="1">
    <source>
        <dbReference type="ARBA" id="ARBA00005361"/>
    </source>
</evidence>
<organism evidence="3 4">
    <name type="scientific">Sinanodonta woodiana</name>
    <name type="common">Chinese pond mussel</name>
    <name type="synonym">Anodonta woodiana</name>
    <dbReference type="NCBI Taxonomy" id="1069815"/>
    <lineage>
        <taxon>Eukaryota</taxon>
        <taxon>Metazoa</taxon>
        <taxon>Spiralia</taxon>
        <taxon>Lophotrochozoa</taxon>
        <taxon>Mollusca</taxon>
        <taxon>Bivalvia</taxon>
        <taxon>Autobranchia</taxon>
        <taxon>Heteroconchia</taxon>
        <taxon>Palaeoheterodonta</taxon>
        <taxon>Unionida</taxon>
        <taxon>Unionoidea</taxon>
        <taxon>Unionidae</taxon>
        <taxon>Unioninae</taxon>
        <taxon>Sinanodonta</taxon>
    </lineage>
</organism>
<evidence type="ECO:0000256" key="2">
    <source>
        <dbReference type="SAM" id="MobiDB-lite"/>
    </source>
</evidence>
<gene>
    <name evidence="3" type="ORF">ACJMK2_028958</name>
</gene>
<feature type="region of interest" description="Disordered" evidence="2">
    <location>
        <begin position="21"/>
        <end position="54"/>
    </location>
</feature>
<name>A0ABD3X8P7_SINWO</name>
<dbReference type="Pfam" id="PF03645">
    <property type="entry name" value="Tctex-1"/>
    <property type="match status" value="1"/>
</dbReference>
<sequence>METRTHSFSKRIKSHRGITVRTKETSNLSKDKYPDAKSDVSESSHLHPKRYENTYQLGPNDEKRFKSKKVEMVMHDILKETLADVEYERELCSRLSRLLSDTIKTKVKELNFQRYKLMVQVTIVQNGEQGLQIASRFIWDEHNDAFSTAVYENKSLYAVSICWGVYYD</sequence>
<dbReference type="InterPro" id="IPR005334">
    <property type="entry name" value="Tctex-1-like"/>
</dbReference>
<accession>A0ABD3X8P7</accession>
<feature type="compositionally biased region" description="Basic and acidic residues" evidence="2">
    <location>
        <begin position="21"/>
        <end position="52"/>
    </location>
</feature>
<dbReference type="InterPro" id="IPR038586">
    <property type="entry name" value="Tctex-1-like_sf"/>
</dbReference>
<reference evidence="3 4" key="1">
    <citation type="submission" date="2024-11" db="EMBL/GenBank/DDBJ databases">
        <title>Chromosome-level genome assembly of the freshwater bivalve Anodonta woodiana.</title>
        <authorList>
            <person name="Chen X."/>
        </authorList>
    </citation>
    <scope>NUCLEOTIDE SEQUENCE [LARGE SCALE GENOMIC DNA]</scope>
    <source>
        <strain evidence="3">MN2024</strain>
        <tissue evidence="3">Gills</tissue>
    </source>
</reference>
<dbReference type="PANTHER" id="PTHR21255">
    <property type="entry name" value="T-COMPLEX-ASSOCIATED-TESTIS-EXPRESSED 1/ DYNEIN LIGHT CHAIN"/>
    <property type="match status" value="1"/>
</dbReference>
<comment type="caution">
    <text evidence="3">The sequence shown here is derived from an EMBL/GenBank/DDBJ whole genome shotgun (WGS) entry which is preliminary data.</text>
</comment>
<protein>
    <submittedName>
        <fullName evidence="3">Uncharacterized protein</fullName>
    </submittedName>
</protein>